<comment type="caution">
    <text evidence="2">The sequence shown here is derived from an EMBL/GenBank/DDBJ whole genome shotgun (WGS) entry which is preliminary data.</text>
</comment>
<evidence type="ECO:0000256" key="1">
    <source>
        <dbReference type="SAM" id="SignalP"/>
    </source>
</evidence>
<reference evidence="2 3" key="1">
    <citation type="submission" date="2017-08" db="EMBL/GenBank/DDBJ databases">
        <title>Infants hospitalized years apart are colonized by the same room-sourced microbial strains.</title>
        <authorList>
            <person name="Brooks B."/>
            <person name="Olm M.R."/>
            <person name="Firek B.A."/>
            <person name="Baker R."/>
            <person name="Thomas B.C."/>
            <person name="Morowitz M.J."/>
            <person name="Banfield J.F."/>
        </authorList>
    </citation>
    <scope>NUCLEOTIDE SEQUENCE [LARGE SCALE GENOMIC DNA]</scope>
    <source>
        <strain evidence="2">S2_018_000_R3_110</strain>
    </source>
</reference>
<proteinExistence type="predicted"/>
<protein>
    <recommendedName>
        <fullName evidence="4">UrcA family protein</fullName>
    </recommendedName>
</protein>
<evidence type="ECO:0000313" key="3">
    <source>
        <dbReference type="Proteomes" id="UP000248614"/>
    </source>
</evidence>
<accession>A0A2W4ZAU8</accession>
<organism evidence="2 3">
    <name type="scientific">Sphingomonas hengshuiensis</name>
    <dbReference type="NCBI Taxonomy" id="1609977"/>
    <lineage>
        <taxon>Bacteria</taxon>
        <taxon>Pseudomonadati</taxon>
        <taxon>Pseudomonadota</taxon>
        <taxon>Alphaproteobacteria</taxon>
        <taxon>Sphingomonadales</taxon>
        <taxon>Sphingomonadaceae</taxon>
        <taxon>Sphingomonas</taxon>
    </lineage>
</organism>
<feature type="signal peptide" evidence="1">
    <location>
        <begin position="1"/>
        <end position="28"/>
    </location>
</feature>
<dbReference type="AlphaFoldDB" id="A0A2W4ZAU8"/>
<sequence>MLPLSVRRLSLALGAAGALLAAAPAACAEDVANIAMTASDAEGRVVRTVAIDLAGVRDNRTIGRRLMAGARDVCGYSSMWGLRPRADYVRCETAALAGARAQIAARAARG</sequence>
<dbReference type="InterPro" id="IPR030972">
    <property type="entry name" value="UrcA_uranyl"/>
</dbReference>
<name>A0A2W4ZAU8_9SPHN</name>
<dbReference type="Proteomes" id="UP000248614">
    <property type="component" value="Unassembled WGS sequence"/>
</dbReference>
<evidence type="ECO:0000313" key="2">
    <source>
        <dbReference type="EMBL" id="PZO78836.1"/>
    </source>
</evidence>
<feature type="chain" id="PRO_5016158876" description="UrcA family protein" evidence="1">
    <location>
        <begin position="29"/>
        <end position="110"/>
    </location>
</feature>
<evidence type="ECO:0008006" key="4">
    <source>
        <dbReference type="Google" id="ProtNLM"/>
    </source>
</evidence>
<gene>
    <name evidence="2" type="ORF">DI632_05950</name>
</gene>
<keyword evidence="1" id="KW-0732">Signal</keyword>
<dbReference type="EMBL" id="QFNF01000010">
    <property type="protein sequence ID" value="PZO78836.1"/>
    <property type="molecule type" value="Genomic_DNA"/>
</dbReference>
<dbReference type="NCBIfam" id="TIGR04433">
    <property type="entry name" value="UrcA_uranyl"/>
    <property type="match status" value="1"/>
</dbReference>